<dbReference type="SUPFAM" id="SSF53822">
    <property type="entry name" value="Periplasmic binding protein-like I"/>
    <property type="match status" value="1"/>
</dbReference>
<dbReference type="Pfam" id="PF13458">
    <property type="entry name" value="Peripla_BP_6"/>
    <property type="match status" value="1"/>
</dbReference>
<dbReference type="SUPFAM" id="SSF53850">
    <property type="entry name" value="Periplasmic binding protein-like II"/>
    <property type="match status" value="1"/>
</dbReference>
<dbReference type="Gene3D" id="3.10.105.10">
    <property type="entry name" value="Dipeptide-binding Protein, Domain 3"/>
    <property type="match status" value="1"/>
</dbReference>
<dbReference type="InterPro" id="IPR039424">
    <property type="entry name" value="SBP_5"/>
</dbReference>
<dbReference type="Gene3D" id="3.40.50.2300">
    <property type="match status" value="2"/>
</dbReference>
<dbReference type="PANTHER" id="PTHR30290">
    <property type="entry name" value="PERIPLASMIC BINDING COMPONENT OF ABC TRANSPORTER"/>
    <property type="match status" value="1"/>
</dbReference>
<dbReference type="KEGG" id="dmm:dnm_099710"/>
<evidence type="ECO:0000259" key="6">
    <source>
        <dbReference type="Pfam" id="PF00496"/>
    </source>
</evidence>
<dbReference type="InterPro" id="IPR028082">
    <property type="entry name" value="Peripla_BP_I"/>
</dbReference>
<reference evidence="8" key="1">
    <citation type="journal article" date="2021" name="Microb. Physiol.">
        <title>Proteogenomic Insights into the Physiology of Marine, Sulfate-Reducing, Filamentous Desulfonema limicola and Desulfonema magnum.</title>
        <authorList>
            <person name="Schnaars V."/>
            <person name="Wohlbrand L."/>
            <person name="Scheve S."/>
            <person name="Hinrichs C."/>
            <person name="Reinhardt R."/>
            <person name="Rabus R."/>
        </authorList>
    </citation>
    <scope>NUCLEOTIDE SEQUENCE</scope>
    <source>
        <strain evidence="8">4be13</strain>
    </source>
</reference>
<evidence type="ECO:0000256" key="1">
    <source>
        <dbReference type="ARBA" id="ARBA00004196"/>
    </source>
</evidence>
<organism evidence="8 9">
    <name type="scientific">Desulfonema magnum</name>
    <dbReference type="NCBI Taxonomy" id="45655"/>
    <lineage>
        <taxon>Bacteria</taxon>
        <taxon>Pseudomonadati</taxon>
        <taxon>Thermodesulfobacteriota</taxon>
        <taxon>Desulfobacteria</taxon>
        <taxon>Desulfobacterales</taxon>
        <taxon>Desulfococcaceae</taxon>
        <taxon>Desulfonema</taxon>
    </lineage>
</organism>
<sequence>MVAIFFIASCKPPTIAERRAQKAANSKGDIVIGIVDSSPGIPLFVEGINFAIEELNGEGGILGRKIRAIYRDDEGSVEEGQKIARELGKNTNIIAVVGHCFSDVAIPVSITYEKSGLVFISPGTTNPDLIRSDNKFVFRNIPSDIVTGRELAKFAHRSGYKQIAVIYDRDSTGRRLAEVFYKHADDMGIKIAAEISYSGSWEKDFRLLIAELVKETKFDAVFLGGEIPSGAHFVKQMRKMGVTVPIIGGNSLDSPQLLNIAGKSAQNTILPTVFDPKRSRTLTREFVKKFKSKTGITPDRWAAQGYDAVRLLAFAIKSGDSTVPITLSTILRFLENWEGVTGSYSFTSDGNIIDKSVFFKMVDRGEFRFLERDLRKQENPFEILEEVTLRLPVEGIIPTIDPGLTSDVTSIELTEQLFLALTDFDPKTYEPVPEFATEWKASQNGKFYLFKLREDVTWTNGEPVTAHDVVWAIRRNIDPKTEAPFAHALYALKNARAIHKGKLKDISKIGVNAIDDFTLWFRLEHPVAYFPALVSLWIYRPLPRNTIEKYKDKWTEPKNIQTNGSYKLIAWEKGMAMALQKNQDYYDAKNVRIPKICYYVIPESSVGLAMYKNNQLDIIGDSYLRLPMAELPNILADPVLSAEYSQQPMFSTYAYAFSTNPPLDNVLVRKAIAAAINRKLIIAFITKGGERAAKTYVTPPAFGSVDPEDGVGINFNPAQAKKWLAEAGYPDGKGLPEIMLTYNDSETHREIARAIQIFLKYYLNITLKLDERNWSDYLESLSNPSELHMFRIGWSGDYPDASNWFDSLPHYFSFDKMAWGNSEFVKTVRLAEKEQSLLERKKLYMRAEQIMCEEDCVVTPIFFDIGKYLVKPRIKGWYNMALGGQHIRDWYFEQ</sequence>
<comment type="similarity">
    <text evidence="2">Belongs to the bacterial solute-binding protein 5 family.</text>
</comment>
<evidence type="ECO:0000256" key="2">
    <source>
        <dbReference type="ARBA" id="ARBA00005695"/>
    </source>
</evidence>
<accession>A0A975BY69</accession>
<comment type="subcellular location">
    <subcellularLocation>
        <location evidence="1">Cell envelope</location>
    </subcellularLocation>
</comment>
<dbReference type="EMBL" id="CP061800">
    <property type="protein sequence ID" value="QTA93863.1"/>
    <property type="molecule type" value="Genomic_DNA"/>
</dbReference>
<evidence type="ECO:0000313" key="9">
    <source>
        <dbReference type="Proteomes" id="UP000663722"/>
    </source>
</evidence>
<proteinExistence type="inferred from homology"/>
<dbReference type="Gene3D" id="3.40.190.10">
    <property type="entry name" value="Periplasmic binding protein-like II"/>
    <property type="match status" value="1"/>
</dbReference>
<dbReference type="AlphaFoldDB" id="A0A975BY69"/>
<dbReference type="CDD" id="cd06344">
    <property type="entry name" value="PBP1_ABC_HAAT-like"/>
    <property type="match status" value="1"/>
</dbReference>
<dbReference type="InterPro" id="IPR000914">
    <property type="entry name" value="SBP_5_dom"/>
</dbReference>
<dbReference type="Proteomes" id="UP000663722">
    <property type="component" value="Chromosome"/>
</dbReference>
<dbReference type="InterPro" id="IPR028081">
    <property type="entry name" value="Leu-bd"/>
</dbReference>
<feature type="domain" description="Solute-binding protein family 5" evidence="6">
    <location>
        <begin position="430"/>
        <end position="808"/>
    </location>
</feature>
<dbReference type="CDD" id="cd08504">
    <property type="entry name" value="PBP2_OppA"/>
    <property type="match status" value="1"/>
</dbReference>
<dbReference type="Gene3D" id="3.90.76.10">
    <property type="entry name" value="Dipeptide-binding Protein, Domain 1"/>
    <property type="match status" value="1"/>
</dbReference>
<keyword evidence="9" id="KW-1185">Reference proteome</keyword>
<dbReference type="FunFam" id="3.90.76.10:FF:000001">
    <property type="entry name" value="Oligopeptide ABC transporter substrate-binding protein"/>
    <property type="match status" value="1"/>
</dbReference>
<dbReference type="GO" id="GO:1904680">
    <property type="term" value="F:peptide transmembrane transporter activity"/>
    <property type="evidence" value="ECO:0007669"/>
    <property type="project" value="TreeGrafter"/>
</dbReference>
<dbReference type="GO" id="GO:0030313">
    <property type="term" value="C:cell envelope"/>
    <property type="evidence" value="ECO:0007669"/>
    <property type="project" value="UniProtKB-SubCell"/>
</dbReference>
<gene>
    <name evidence="8" type="ORF">dnm_099710</name>
</gene>
<feature type="domain" description="Leucine-binding protein" evidence="7">
    <location>
        <begin position="43"/>
        <end position="362"/>
    </location>
</feature>
<comment type="similarity">
    <text evidence="3">Belongs to the leucine-binding protein family.</text>
</comment>
<evidence type="ECO:0000313" key="8">
    <source>
        <dbReference type="EMBL" id="QTA93863.1"/>
    </source>
</evidence>
<dbReference type="GO" id="GO:0015833">
    <property type="term" value="P:peptide transport"/>
    <property type="evidence" value="ECO:0007669"/>
    <property type="project" value="TreeGrafter"/>
</dbReference>
<protein>
    <submittedName>
        <fullName evidence="8">Leucine binding and solute-binding domains-containing protein</fullName>
    </submittedName>
</protein>
<evidence type="ECO:0000256" key="3">
    <source>
        <dbReference type="ARBA" id="ARBA00010062"/>
    </source>
</evidence>
<keyword evidence="5" id="KW-0732">Signal</keyword>
<evidence type="ECO:0000256" key="4">
    <source>
        <dbReference type="ARBA" id="ARBA00022448"/>
    </source>
</evidence>
<evidence type="ECO:0000259" key="7">
    <source>
        <dbReference type="Pfam" id="PF13458"/>
    </source>
</evidence>
<dbReference type="Pfam" id="PF00496">
    <property type="entry name" value="SBP_bac_5"/>
    <property type="match status" value="1"/>
</dbReference>
<keyword evidence="4" id="KW-0813">Transport</keyword>
<name>A0A975BY69_9BACT</name>
<evidence type="ECO:0000256" key="5">
    <source>
        <dbReference type="ARBA" id="ARBA00022729"/>
    </source>
</evidence>
<dbReference type="PANTHER" id="PTHR30290:SF10">
    <property type="entry name" value="PERIPLASMIC OLIGOPEPTIDE-BINDING PROTEIN-RELATED"/>
    <property type="match status" value="1"/>
</dbReference>